<dbReference type="HOGENOM" id="CLU_110615_0_0_9"/>
<evidence type="ECO:0000256" key="1">
    <source>
        <dbReference type="SAM" id="SignalP"/>
    </source>
</evidence>
<dbReference type="PROSITE" id="PS51257">
    <property type="entry name" value="PROKAR_LIPOPROTEIN"/>
    <property type="match status" value="1"/>
</dbReference>
<dbReference type="eggNOG" id="ENOG50334TI">
    <property type="taxonomic scope" value="Bacteria"/>
</dbReference>
<accession>W6S6A9</accession>
<keyword evidence="3" id="KW-1185">Reference proteome</keyword>
<proteinExistence type="predicted"/>
<dbReference type="Pfam" id="PF14270">
    <property type="entry name" value="DUF4358"/>
    <property type="match status" value="1"/>
</dbReference>
<sequence>MKKKILVLFLAATLGVTSLVGCAKSDVTLNNQQSTGIENSENNDGVVAEKSVEAIRKAVVDAYGDKYLATMSLSKEEINERFGLTDDMYKDAVADIPAMSTHVDTFVAVEAKEGKVNEVFDALTEYRDMLINDTMMYPMNELKTQSSEVYKYDDYVFFIMLGGYDDSLEEDSELLAYYEDQNDIAKNIIDDMLNTK</sequence>
<dbReference type="AlphaFoldDB" id="W6S6A9"/>
<dbReference type="InterPro" id="IPR025648">
    <property type="entry name" value="DUF4358"/>
</dbReference>
<dbReference type="EMBL" id="HG917869">
    <property type="protein sequence ID" value="CDM69892.1"/>
    <property type="molecule type" value="Genomic_DNA"/>
</dbReference>
<name>W6S6A9_9CLOT</name>
<keyword evidence="1" id="KW-0732">Signal</keyword>
<dbReference type="Proteomes" id="UP000019426">
    <property type="component" value="Chromosome M2/40_rep2"/>
</dbReference>
<evidence type="ECO:0000313" key="3">
    <source>
        <dbReference type="Proteomes" id="UP000019426"/>
    </source>
</evidence>
<dbReference type="KEGG" id="clt:CM240_2775"/>
<dbReference type="RefSeq" id="WP_051483867.1">
    <property type="nucleotide sequence ID" value="NZ_HG917869.1"/>
</dbReference>
<feature type="chain" id="PRO_5038497430" evidence="1">
    <location>
        <begin position="24"/>
        <end position="196"/>
    </location>
</feature>
<reference evidence="2 3" key="1">
    <citation type="submission" date="2013-11" db="EMBL/GenBank/DDBJ databases">
        <title>Complete genome sequence of Clostridum sp. M2/40.</title>
        <authorList>
            <person name="Wibberg D."/>
            <person name="Puehler A."/>
            <person name="Schlueter A."/>
        </authorList>
    </citation>
    <scope>NUCLEOTIDE SEQUENCE [LARGE SCALE GENOMIC DNA]</scope>
    <source>
        <strain evidence="3">M2/40</strain>
    </source>
</reference>
<dbReference type="PATRIC" id="fig|1216932.3.peg.2738"/>
<gene>
    <name evidence="2" type="ORF">CM240_2775</name>
</gene>
<organism evidence="2 3">
    <name type="scientific">Clostridium bornimense</name>
    <dbReference type="NCBI Taxonomy" id="1216932"/>
    <lineage>
        <taxon>Bacteria</taxon>
        <taxon>Bacillati</taxon>
        <taxon>Bacillota</taxon>
        <taxon>Clostridia</taxon>
        <taxon>Eubacteriales</taxon>
        <taxon>Clostridiaceae</taxon>
        <taxon>Clostridium</taxon>
    </lineage>
</organism>
<evidence type="ECO:0000313" key="2">
    <source>
        <dbReference type="EMBL" id="CDM69892.1"/>
    </source>
</evidence>
<dbReference type="OrthoDB" id="1707145at2"/>
<feature type="signal peptide" evidence="1">
    <location>
        <begin position="1"/>
        <end position="23"/>
    </location>
</feature>
<protein>
    <submittedName>
        <fullName evidence="2">Putative secreted protein</fullName>
    </submittedName>
</protein>